<protein>
    <submittedName>
        <fullName evidence="1">Uncharacterized protein</fullName>
    </submittedName>
</protein>
<gene>
    <name evidence="1" type="ORF">A9O66_36090</name>
</gene>
<name>A0A9Q6SB81_9BURK</name>
<dbReference type="AlphaFoldDB" id="A0A9Q6SB81"/>
<organism evidence="1 2">
    <name type="scientific">Paraburkholderia caribensis</name>
    <dbReference type="NCBI Taxonomy" id="75105"/>
    <lineage>
        <taxon>Bacteria</taxon>
        <taxon>Pseudomonadati</taxon>
        <taxon>Pseudomonadota</taxon>
        <taxon>Betaproteobacteria</taxon>
        <taxon>Burkholderiales</taxon>
        <taxon>Burkholderiaceae</taxon>
        <taxon>Paraburkholderia</taxon>
    </lineage>
</organism>
<dbReference type="Proteomes" id="UP000509548">
    <property type="component" value="Plasmid unnamed"/>
</dbReference>
<evidence type="ECO:0000313" key="2">
    <source>
        <dbReference type="Proteomes" id="UP000509548"/>
    </source>
</evidence>
<accession>A0A9Q6SB81</accession>
<evidence type="ECO:0000313" key="1">
    <source>
        <dbReference type="EMBL" id="QLB67798.1"/>
    </source>
</evidence>
<proteinExistence type="predicted"/>
<sequence length="90" mass="10097">MLRHACPPLIQCECYANGRTPARGSSTAQARCLCVRELREPRLLLHCFVANGSFDPISVLTQREPITNAIEAYQAFDAREPGWIKVKLEP</sequence>
<keyword evidence="1" id="KW-0614">Plasmid</keyword>
<reference evidence="1 2" key="1">
    <citation type="journal article" date="2014" name="Genome Announc.">
        <title>Draft Genome Sequence of the Haloacid-Degrading Burkholderia caribensis Strain MBA4.</title>
        <authorList>
            <person name="Pan Y."/>
            <person name="Kong K.F."/>
            <person name="Tsang J.S."/>
        </authorList>
    </citation>
    <scope>NUCLEOTIDE SEQUENCE [LARGE SCALE GENOMIC DNA]</scope>
    <source>
        <strain evidence="1 2">852011</strain>
    </source>
</reference>
<dbReference type="EMBL" id="CP015960">
    <property type="protein sequence ID" value="QLB67798.1"/>
    <property type="molecule type" value="Genomic_DNA"/>
</dbReference>
<geneLocation type="plasmid" evidence="2"/>